<name>A0A0F9GFV4_9ZZZZ</name>
<proteinExistence type="predicted"/>
<protein>
    <submittedName>
        <fullName evidence="1">Uncharacterized protein</fullName>
    </submittedName>
</protein>
<dbReference type="EMBL" id="LAZR01020286">
    <property type="protein sequence ID" value="KKL89436.1"/>
    <property type="molecule type" value="Genomic_DNA"/>
</dbReference>
<accession>A0A0F9GFV4</accession>
<evidence type="ECO:0000313" key="1">
    <source>
        <dbReference type="EMBL" id="KKL89436.1"/>
    </source>
</evidence>
<sequence>MLEHKTFSRFEEWFLYKDQQFVAEAWVAETLVDEPVAGVIYNGLRKQAPGTTSKTTNPFERRFITVNRAQIEFLLRRARGMHKALTSGKIAIYPEPSLSVCRMCSFKDPCDMLLKGDDYQEYLDLMYTKRKDRYE</sequence>
<gene>
    <name evidence="1" type="ORF">LCGC14_1914750</name>
</gene>
<reference evidence="1" key="1">
    <citation type="journal article" date="2015" name="Nature">
        <title>Complex archaea that bridge the gap between prokaryotes and eukaryotes.</title>
        <authorList>
            <person name="Spang A."/>
            <person name="Saw J.H."/>
            <person name="Jorgensen S.L."/>
            <person name="Zaremba-Niedzwiedzka K."/>
            <person name="Martijn J."/>
            <person name="Lind A.E."/>
            <person name="van Eijk R."/>
            <person name="Schleper C."/>
            <person name="Guy L."/>
            <person name="Ettema T.J."/>
        </authorList>
    </citation>
    <scope>NUCLEOTIDE SEQUENCE</scope>
</reference>
<comment type="caution">
    <text evidence="1">The sequence shown here is derived from an EMBL/GenBank/DDBJ whole genome shotgun (WGS) entry which is preliminary data.</text>
</comment>
<organism evidence="1">
    <name type="scientific">marine sediment metagenome</name>
    <dbReference type="NCBI Taxonomy" id="412755"/>
    <lineage>
        <taxon>unclassified sequences</taxon>
        <taxon>metagenomes</taxon>
        <taxon>ecological metagenomes</taxon>
    </lineage>
</organism>
<dbReference type="AlphaFoldDB" id="A0A0F9GFV4"/>